<name>A0A1E8EYD5_9CLOT</name>
<organism evidence="1 2">
    <name type="scientific">Clostridium acetireducens DSM 10703</name>
    <dbReference type="NCBI Taxonomy" id="1121290"/>
    <lineage>
        <taxon>Bacteria</taxon>
        <taxon>Bacillati</taxon>
        <taxon>Bacillota</taxon>
        <taxon>Clostridia</taxon>
        <taxon>Eubacteriales</taxon>
        <taxon>Clostridiaceae</taxon>
        <taxon>Clostridium</taxon>
    </lineage>
</organism>
<dbReference type="STRING" id="1121290.CLAOCE_13610"/>
<keyword evidence="2" id="KW-1185">Reference proteome</keyword>
<reference evidence="1 2" key="1">
    <citation type="submission" date="2016-06" db="EMBL/GenBank/DDBJ databases">
        <title>Genome sequence of Clostridium acetireducens DSM 10703.</title>
        <authorList>
            <person name="Poehlein A."/>
            <person name="Fluechter S."/>
            <person name="Duerre P."/>
            <person name="Daniel R."/>
        </authorList>
    </citation>
    <scope>NUCLEOTIDE SEQUENCE [LARGE SCALE GENOMIC DNA]</scope>
    <source>
        <strain evidence="1 2">DSM 10703</strain>
    </source>
</reference>
<gene>
    <name evidence="1" type="ORF">CLOACE_13610</name>
</gene>
<accession>A0A1E8EYD5</accession>
<dbReference type="AlphaFoldDB" id="A0A1E8EYD5"/>
<comment type="caution">
    <text evidence="1">The sequence shown here is derived from an EMBL/GenBank/DDBJ whole genome shotgun (WGS) entry which is preliminary data.</text>
</comment>
<proteinExistence type="predicted"/>
<protein>
    <submittedName>
        <fullName evidence="1">Uncharacterized protein</fullName>
    </submittedName>
</protein>
<dbReference type="RefSeq" id="WP_070110350.1">
    <property type="nucleotide sequence ID" value="NZ_LZFO01000017.1"/>
</dbReference>
<sequence>MFSEYDNKCINDIQLKTGLNKNEVKKYYESNERDIEKTLKYIQKNDINMYTIINATMNTEQLKRYGSAASEYIKGYSGTYDGNNNLIKKGLKQISESKVNEKFKYQNLKQQAGFSAEVDYVSKTNAENIINKNNSRISRSNDVGRGNDTRFDVVAVDINGNVVLDGQDPKWGAQMKFCGAYQTADEIKRRSENLVKKLVHPKWDRYRNNDILIPKEQYSVAKNFAEKKAKELFDESSKQKQLGNLHKSIELEQQAQKYQKVSKNIKDSGITSREAMFLREYPKLATVKNVAKISHRCGIEQAKGVAIISGTLSVSRNVVYIMRGEKEISEALYDSAVDVAKGSVLGYITGASDTAIRGFMASSSNSVFVNLSKTSFPSMIASTTLQVVNSIKKYAKGELDEIELVEELGEKGTGMLAASLGAAVGTAILPGIGTAVGGMIGYMTSSSIYNASMKVLNEVRIAKERYETIHSLCMASIESMQEERKKFEVFIDKYFKNRQAIFENSFNTMDAAIKNNDVNLFTQDLNNIAIQFGSTLQFKNFDQFDRFMQDDTSSLEF</sequence>
<evidence type="ECO:0000313" key="1">
    <source>
        <dbReference type="EMBL" id="OFI05980.1"/>
    </source>
</evidence>
<dbReference type="Proteomes" id="UP000175744">
    <property type="component" value="Unassembled WGS sequence"/>
</dbReference>
<dbReference type="EMBL" id="LZFO01000017">
    <property type="protein sequence ID" value="OFI05980.1"/>
    <property type="molecule type" value="Genomic_DNA"/>
</dbReference>
<dbReference type="PATRIC" id="fig|1121290.3.peg.1343"/>
<evidence type="ECO:0000313" key="2">
    <source>
        <dbReference type="Proteomes" id="UP000175744"/>
    </source>
</evidence>
<dbReference type="OrthoDB" id="3239452at2"/>